<organism evidence="3">
    <name type="scientific">Timema tahoe</name>
    <dbReference type="NCBI Taxonomy" id="61484"/>
    <lineage>
        <taxon>Eukaryota</taxon>
        <taxon>Metazoa</taxon>
        <taxon>Ecdysozoa</taxon>
        <taxon>Arthropoda</taxon>
        <taxon>Hexapoda</taxon>
        <taxon>Insecta</taxon>
        <taxon>Pterygota</taxon>
        <taxon>Neoptera</taxon>
        <taxon>Polyneoptera</taxon>
        <taxon>Phasmatodea</taxon>
        <taxon>Timematodea</taxon>
        <taxon>Timematoidea</taxon>
        <taxon>Timematidae</taxon>
        <taxon>Timema</taxon>
    </lineage>
</organism>
<feature type="transmembrane region" description="Helical" evidence="1">
    <location>
        <begin position="425"/>
        <end position="445"/>
    </location>
</feature>
<dbReference type="AlphaFoldDB" id="A0A7R9FH41"/>
<dbReference type="EMBL" id="OE000297">
    <property type="protein sequence ID" value="CAD7453301.1"/>
    <property type="molecule type" value="Genomic_DNA"/>
</dbReference>
<evidence type="ECO:0000256" key="1">
    <source>
        <dbReference type="SAM" id="Phobius"/>
    </source>
</evidence>
<dbReference type="PANTHER" id="PTHR46532:SF11">
    <property type="entry name" value="DYNEIN AXONEMAL HEAVY CHAIN 12"/>
    <property type="match status" value="1"/>
</dbReference>
<evidence type="ECO:0000313" key="3">
    <source>
        <dbReference type="EMBL" id="CAD7453301.1"/>
    </source>
</evidence>
<evidence type="ECO:0000259" key="2">
    <source>
        <dbReference type="Pfam" id="PF08385"/>
    </source>
</evidence>
<reference evidence="3" key="1">
    <citation type="submission" date="2020-11" db="EMBL/GenBank/DDBJ databases">
        <authorList>
            <person name="Tran Van P."/>
        </authorList>
    </citation>
    <scope>NUCLEOTIDE SEQUENCE</scope>
</reference>
<keyword evidence="1" id="KW-1133">Transmembrane helix</keyword>
<protein>
    <recommendedName>
        <fullName evidence="2">Dynein heavy chain tail domain-containing protein</fullName>
    </recommendedName>
</protein>
<dbReference type="InterPro" id="IPR013594">
    <property type="entry name" value="Dynein_heavy_tail"/>
</dbReference>
<dbReference type="GO" id="GO:0007018">
    <property type="term" value="P:microtubule-based movement"/>
    <property type="evidence" value="ECO:0007669"/>
    <property type="project" value="InterPro"/>
</dbReference>
<sequence>MGEASPEKKEEEEDLRLTFMFEYLQKTMRLKQERWTKMLATEELEKILMDFLNGRVADEVLVMTLNPAGQLIPVLGFPASIRNKAVYFIKRDKETITGENFRRRLVFGDMAPKPVDELATLVEEVFVPLLSNPMNHKGWPKVAADDVIKHVHELKNAVYEVQGKISGQTMLPMPIGVERVYQVEQDLVDSNGEKIDLQMKSDIEAIVIKWVSQVNDVLQEDSVTPLDEDPFPTPLSEVKFWNDRVKNLQCVYTQLREPRASKFLDPSALLEGDVDECRDSVLLCLKYLETFRLMFEEYRAKLPTMFKEGHEPVPWTFHPKMAFGRMFLFVERLKKIDVSRRLNTRFIGYTRLPGLAFFACAQEFLRLEKVEFGGIKGRALTSQIVSVFQSLQRLLSPHPLAYSTTTQSFPLSSTFHCTPLRHLPLVLHLGFLTLNLISSILFGIVSSHDRTTVLRLASVSADVR</sequence>
<dbReference type="GO" id="GO:0045505">
    <property type="term" value="F:dynein intermediate chain binding"/>
    <property type="evidence" value="ECO:0007669"/>
    <property type="project" value="InterPro"/>
</dbReference>
<dbReference type="GO" id="GO:0051959">
    <property type="term" value="F:dynein light intermediate chain binding"/>
    <property type="evidence" value="ECO:0007669"/>
    <property type="project" value="InterPro"/>
</dbReference>
<feature type="domain" description="Dynein heavy chain tail" evidence="2">
    <location>
        <begin position="202"/>
        <end position="264"/>
    </location>
</feature>
<dbReference type="InterPro" id="IPR026983">
    <property type="entry name" value="DHC"/>
</dbReference>
<proteinExistence type="predicted"/>
<dbReference type="Pfam" id="PF08385">
    <property type="entry name" value="DHC_N1"/>
    <property type="match status" value="1"/>
</dbReference>
<name>A0A7R9FH41_9NEOP</name>
<keyword evidence="1" id="KW-0812">Transmembrane</keyword>
<gene>
    <name evidence="3" type="ORF">TTEB3V08_LOCUS1448</name>
</gene>
<accession>A0A7R9FH41</accession>
<dbReference type="PANTHER" id="PTHR46532">
    <property type="entry name" value="MALE FERTILITY FACTOR KL5"/>
    <property type="match status" value="1"/>
</dbReference>
<dbReference type="GO" id="GO:0005858">
    <property type="term" value="C:axonemal dynein complex"/>
    <property type="evidence" value="ECO:0007669"/>
    <property type="project" value="TreeGrafter"/>
</dbReference>
<keyword evidence="1" id="KW-0472">Membrane</keyword>